<proteinExistence type="inferred from homology"/>
<comment type="caution">
    <text evidence="7">The sequence shown here is derived from an EMBL/GenBank/DDBJ whole genome shotgun (WGS) entry which is preliminary data.</text>
</comment>
<accession>A0A4R8XUW5</accession>
<keyword evidence="8" id="KW-1185">Reference proteome</keyword>
<dbReference type="PANTHER" id="PTHR30346:SF0">
    <property type="entry name" value="HCA OPERON TRANSCRIPTIONAL ACTIVATOR HCAR"/>
    <property type="match status" value="1"/>
</dbReference>
<dbReference type="AlphaFoldDB" id="A0A4R8XUW5"/>
<dbReference type="Proteomes" id="UP000298433">
    <property type="component" value="Unassembled WGS sequence"/>
</dbReference>
<dbReference type="OrthoDB" id="3388207at2"/>
<dbReference type="Pfam" id="PF03466">
    <property type="entry name" value="LysR_substrate"/>
    <property type="match status" value="1"/>
</dbReference>
<feature type="domain" description="LysR substrate-binding" evidence="6">
    <location>
        <begin position="18"/>
        <end position="196"/>
    </location>
</feature>
<keyword evidence="3" id="KW-0238">DNA-binding</keyword>
<dbReference type="GO" id="GO:0003677">
    <property type="term" value="F:DNA binding"/>
    <property type="evidence" value="ECO:0007669"/>
    <property type="project" value="UniProtKB-KW"/>
</dbReference>
<comment type="similarity">
    <text evidence="1">Belongs to the LysR transcriptional regulatory family.</text>
</comment>
<reference evidence="7 8" key="1">
    <citation type="submission" date="2019-03" db="EMBL/GenBank/DDBJ databases">
        <title>Genomics of glacier-inhabiting Cryobacterium strains.</title>
        <authorList>
            <person name="Liu Q."/>
            <person name="Xin Y.-H."/>
        </authorList>
    </citation>
    <scope>NUCLEOTIDE SEQUENCE [LARGE SCALE GENOMIC DNA]</scope>
    <source>
        <strain evidence="7 8">TMT2-48-2</strain>
    </source>
</reference>
<dbReference type="Gene3D" id="3.40.190.10">
    <property type="entry name" value="Periplasmic binding protein-like II"/>
    <property type="match status" value="2"/>
</dbReference>
<keyword evidence="2" id="KW-0805">Transcription regulation</keyword>
<evidence type="ECO:0000313" key="7">
    <source>
        <dbReference type="EMBL" id="TFC82214.1"/>
    </source>
</evidence>
<feature type="compositionally biased region" description="Basic and acidic residues" evidence="5">
    <location>
        <begin position="211"/>
        <end position="223"/>
    </location>
</feature>
<dbReference type="GO" id="GO:0032993">
    <property type="term" value="C:protein-DNA complex"/>
    <property type="evidence" value="ECO:0007669"/>
    <property type="project" value="TreeGrafter"/>
</dbReference>
<dbReference type="InterPro" id="IPR005119">
    <property type="entry name" value="LysR_subst-bd"/>
</dbReference>
<evidence type="ECO:0000259" key="6">
    <source>
        <dbReference type="Pfam" id="PF03466"/>
    </source>
</evidence>
<keyword evidence="4" id="KW-0804">Transcription</keyword>
<sequence length="266" mass="28941">MPVTFSIAFVAGVTPTKWTRTWADRRPDQPLEVFRTDPSDQDAVLRDGRAQVSLVRLPVDETDLSLIALYREIPVVVAAKDHFIADADSVLVADLADEHLLQDPDDVPEWRLVATEVRDGTRRPLPAMRDLDDAMAQVAAGVGILIVPHSIARLYGRKDVVSRPVEDVAESQVSLAWLSSETTEDVEEFIGIVRGRTKDSSRVDSLPAGAEKVKKEKKTDKAKAAAKAVRVAAAKSKPAVAKKATSAPGRTRNTPSPRAGKRRGGR</sequence>
<evidence type="ECO:0000256" key="5">
    <source>
        <dbReference type="SAM" id="MobiDB-lite"/>
    </source>
</evidence>
<dbReference type="GO" id="GO:0003700">
    <property type="term" value="F:DNA-binding transcription factor activity"/>
    <property type="evidence" value="ECO:0007669"/>
    <property type="project" value="TreeGrafter"/>
</dbReference>
<evidence type="ECO:0000256" key="4">
    <source>
        <dbReference type="ARBA" id="ARBA00023163"/>
    </source>
</evidence>
<dbReference type="EMBL" id="SOGN01000026">
    <property type="protein sequence ID" value="TFC82214.1"/>
    <property type="molecule type" value="Genomic_DNA"/>
</dbReference>
<feature type="compositionally biased region" description="Low complexity" evidence="5">
    <location>
        <begin position="225"/>
        <end position="248"/>
    </location>
</feature>
<dbReference type="SUPFAM" id="SSF53850">
    <property type="entry name" value="Periplasmic binding protein-like II"/>
    <property type="match status" value="1"/>
</dbReference>
<evidence type="ECO:0000256" key="2">
    <source>
        <dbReference type="ARBA" id="ARBA00023015"/>
    </source>
</evidence>
<name>A0A4R8XUW5_9MICO</name>
<protein>
    <submittedName>
        <fullName evidence="7">LysR family transcriptional regulator</fullName>
    </submittedName>
</protein>
<feature type="region of interest" description="Disordered" evidence="5">
    <location>
        <begin position="200"/>
        <end position="266"/>
    </location>
</feature>
<evidence type="ECO:0000313" key="8">
    <source>
        <dbReference type="Proteomes" id="UP000298433"/>
    </source>
</evidence>
<gene>
    <name evidence="7" type="ORF">E3T23_04540</name>
</gene>
<dbReference type="PANTHER" id="PTHR30346">
    <property type="entry name" value="TRANSCRIPTIONAL DUAL REGULATOR HCAR-RELATED"/>
    <property type="match status" value="1"/>
</dbReference>
<evidence type="ECO:0000256" key="3">
    <source>
        <dbReference type="ARBA" id="ARBA00023125"/>
    </source>
</evidence>
<evidence type="ECO:0000256" key="1">
    <source>
        <dbReference type="ARBA" id="ARBA00009437"/>
    </source>
</evidence>
<organism evidence="7 8">
    <name type="scientific">Cryobacterium cheniae</name>
    <dbReference type="NCBI Taxonomy" id="1259262"/>
    <lineage>
        <taxon>Bacteria</taxon>
        <taxon>Bacillati</taxon>
        <taxon>Actinomycetota</taxon>
        <taxon>Actinomycetes</taxon>
        <taxon>Micrococcales</taxon>
        <taxon>Microbacteriaceae</taxon>
        <taxon>Cryobacterium</taxon>
    </lineage>
</organism>